<dbReference type="Proteomes" id="UP000805193">
    <property type="component" value="Unassembled WGS sequence"/>
</dbReference>
<comment type="caution">
    <text evidence="1">The sequence shown here is derived from an EMBL/GenBank/DDBJ whole genome shotgun (WGS) entry which is preliminary data.</text>
</comment>
<dbReference type="EMBL" id="JABSTQ010009169">
    <property type="protein sequence ID" value="KAG0432203.1"/>
    <property type="molecule type" value="Genomic_DNA"/>
</dbReference>
<keyword evidence="2" id="KW-1185">Reference proteome</keyword>
<reference evidence="1 2" key="1">
    <citation type="journal article" date="2020" name="Cell">
        <title>Large-Scale Comparative Analyses of Tick Genomes Elucidate Their Genetic Diversity and Vector Capacities.</title>
        <authorList>
            <consortium name="Tick Genome and Microbiome Consortium (TIGMIC)"/>
            <person name="Jia N."/>
            <person name="Wang J."/>
            <person name="Shi W."/>
            <person name="Du L."/>
            <person name="Sun Y."/>
            <person name="Zhan W."/>
            <person name="Jiang J.F."/>
            <person name="Wang Q."/>
            <person name="Zhang B."/>
            <person name="Ji P."/>
            <person name="Bell-Sakyi L."/>
            <person name="Cui X.M."/>
            <person name="Yuan T.T."/>
            <person name="Jiang B.G."/>
            <person name="Yang W.F."/>
            <person name="Lam T.T."/>
            <person name="Chang Q.C."/>
            <person name="Ding S.J."/>
            <person name="Wang X.J."/>
            <person name="Zhu J.G."/>
            <person name="Ruan X.D."/>
            <person name="Zhao L."/>
            <person name="Wei J.T."/>
            <person name="Ye R.Z."/>
            <person name="Que T.C."/>
            <person name="Du C.H."/>
            <person name="Zhou Y.H."/>
            <person name="Cheng J.X."/>
            <person name="Dai P.F."/>
            <person name="Guo W.B."/>
            <person name="Han X.H."/>
            <person name="Huang E.J."/>
            <person name="Li L.F."/>
            <person name="Wei W."/>
            <person name="Gao Y.C."/>
            <person name="Liu J.Z."/>
            <person name="Shao H.Z."/>
            <person name="Wang X."/>
            <person name="Wang C.C."/>
            <person name="Yang T.C."/>
            <person name="Huo Q.B."/>
            <person name="Li W."/>
            <person name="Chen H.Y."/>
            <person name="Chen S.E."/>
            <person name="Zhou L.G."/>
            <person name="Ni X.B."/>
            <person name="Tian J.H."/>
            <person name="Sheng Y."/>
            <person name="Liu T."/>
            <person name="Pan Y.S."/>
            <person name="Xia L.Y."/>
            <person name="Li J."/>
            <person name="Zhao F."/>
            <person name="Cao W.C."/>
        </authorList>
    </citation>
    <scope>NUCLEOTIDE SEQUENCE [LARGE SCALE GENOMIC DNA]</scope>
    <source>
        <strain evidence="1">Iper-2018</strain>
    </source>
</reference>
<sequence length="94" mass="10869">MTKKCRNITYDRPRIILTLEINVIPQVPCIRILGLFLQRDDGGSHVLQRVTNKANQILRVVGRIVKRRHGLKEEDAFRLMQALIIGRVVYSVPH</sequence>
<evidence type="ECO:0000313" key="2">
    <source>
        <dbReference type="Proteomes" id="UP000805193"/>
    </source>
</evidence>
<evidence type="ECO:0000313" key="1">
    <source>
        <dbReference type="EMBL" id="KAG0432203.1"/>
    </source>
</evidence>
<organism evidence="1 2">
    <name type="scientific">Ixodes persulcatus</name>
    <name type="common">Taiga tick</name>
    <dbReference type="NCBI Taxonomy" id="34615"/>
    <lineage>
        <taxon>Eukaryota</taxon>
        <taxon>Metazoa</taxon>
        <taxon>Ecdysozoa</taxon>
        <taxon>Arthropoda</taxon>
        <taxon>Chelicerata</taxon>
        <taxon>Arachnida</taxon>
        <taxon>Acari</taxon>
        <taxon>Parasitiformes</taxon>
        <taxon>Ixodida</taxon>
        <taxon>Ixodoidea</taxon>
        <taxon>Ixodidae</taxon>
        <taxon>Ixodinae</taxon>
        <taxon>Ixodes</taxon>
    </lineage>
</organism>
<protein>
    <submittedName>
        <fullName evidence="1">Uncharacterized protein</fullName>
    </submittedName>
</protein>
<gene>
    <name evidence="1" type="ORF">HPB47_021083</name>
</gene>
<accession>A0AC60QEH4</accession>
<proteinExistence type="predicted"/>
<name>A0AC60QEH4_IXOPE</name>